<feature type="non-terminal residue" evidence="2">
    <location>
        <position position="293"/>
    </location>
</feature>
<protein>
    <submittedName>
        <fullName evidence="2">Uncharacterized protein</fullName>
    </submittedName>
</protein>
<dbReference type="EMBL" id="JABZGF010000030">
    <property type="protein sequence ID" value="MBF0965980.1"/>
    <property type="molecule type" value="Genomic_DNA"/>
</dbReference>
<accession>A0A929WTT7</accession>
<feature type="compositionally biased region" description="Polar residues" evidence="1">
    <location>
        <begin position="255"/>
        <end position="265"/>
    </location>
</feature>
<comment type="caution">
    <text evidence="2">The sequence shown here is derived from an EMBL/GenBank/DDBJ whole genome shotgun (WGS) entry which is preliminary data.</text>
</comment>
<organism evidence="2 3">
    <name type="scientific">Actinomyces bouchesdurhonensis</name>
    <dbReference type="NCBI Taxonomy" id="1852361"/>
    <lineage>
        <taxon>Bacteria</taxon>
        <taxon>Bacillati</taxon>
        <taxon>Actinomycetota</taxon>
        <taxon>Actinomycetes</taxon>
        <taxon>Actinomycetales</taxon>
        <taxon>Actinomycetaceae</taxon>
        <taxon>Actinomyces</taxon>
    </lineage>
</organism>
<evidence type="ECO:0000256" key="1">
    <source>
        <dbReference type="SAM" id="MobiDB-lite"/>
    </source>
</evidence>
<evidence type="ECO:0000313" key="2">
    <source>
        <dbReference type="EMBL" id="MBF0965980.1"/>
    </source>
</evidence>
<feature type="region of interest" description="Disordered" evidence="1">
    <location>
        <begin position="171"/>
        <end position="278"/>
    </location>
</feature>
<dbReference type="Proteomes" id="UP000759246">
    <property type="component" value="Unassembled WGS sequence"/>
</dbReference>
<reference evidence="2" key="1">
    <citation type="submission" date="2020-04" db="EMBL/GenBank/DDBJ databases">
        <title>Deep metagenomics examines the oral microbiome during advanced dental caries in children, revealing novel taxa and co-occurrences with host molecules.</title>
        <authorList>
            <person name="Baker J.L."/>
            <person name="Morton J.T."/>
            <person name="Dinis M."/>
            <person name="Alvarez R."/>
            <person name="Tran N.C."/>
            <person name="Knight R."/>
            <person name="Edlund A."/>
        </authorList>
    </citation>
    <scope>NUCLEOTIDE SEQUENCE</scope>
    <source>
        <strain evidence="2">JCVI_30_bin.13</strain>
    </source>
</reference>
<proteinExistence type="predicted"/>
<name>A0A929WTT7_9ACTO</name>
<gene>
    <name evidence="2" type="ORF">HXK09_02215</name>
</gene>
<evidence type="ECO:0000313" key="3">
    <source>
        <dbReference type="Proteomes" id="UP000759246"/>
    </source>
</evidence>
<sequence>MPRQPLGGEDRTENAQVGNAHSKVDSAHSNAQAFVSDKTVGTSQTQTGANTWMSSFISDVNTHLGNIESTKAHNLTVRESMHTQAARGRELSPVLLSASDIAASHQDPPLKLSFADGRVEKYATSDAYLSALEEQKNAQREARAKEILDQINTEALAEEKIIYSPKGDYVPDAWQSHGDDGQQGGAGGGGNGRRGGGGGNGRRGGGGAGGGLVPTVGAHTVAGSGSSEWTTPAPGEPGSASNPISDPAELARYDLTTTPVNQRMTPNGPVGGHMPADVLNVDDPAWRAVPPSG</sequence>
<feature type="compositionally biased region" description="Gly residues" evidence="1">
    <location>
        <begin position="181"/>
        <end position="212"/>
    </location>
</feature>
<dbReference type="AlphaFoldDB" id="A0A929WTT7"/>
<feature type="region of interest" description="Disordered" evidence="1">
    <location>
        <begin position="1"/>
        <end position="27"/>
    </location>
</feature>